<dbReference type="AlphaFoldDB" id="A0A2D4HHF9"/>
<reference evidence="1" key="1">
    <citation type="submission" date="2017-07" db="EMBL/GenBank/DDBJ databases">
        <authorList>
            <person name="Mikheyev A."/>
            <person name="Grau M."/>
        </authorList>
    </citation>
    <scope>NUCLEOTIDE SEQUENCE</scope>
    <source>
        <tissue evidence="1">Venom_gland</tissue>
    </source>
</reference>
<name>A0A2D4HHF9_MICLE</name>
<dbReference type="EMBL" id="IACK01030077">
    <property type="protein sequence ID" value="LAA71371.1"/>
    <property type="molecule type" value="Transcribed_RNA"/>
</dbReference>
<sequence>MLVKNGIKIQSDCKADSHWFLNLIFQLLKIAAINYMCYNLPPYFHLLHTFLSQFECYVYMGLWGLKSNKFGGTGIAKCAQIVSHFFRKKIILRETMKQR</sequence>
<protein>
    <submittedName>
        <fullName evidence="1">Uncharacterized protein</fullName>
    </submittedName>
</protein>
<accession>A0A2D4HHF9</accession>
<organism evidence="1">
    <name type="scientific">Micrurus lemniscatus lemniscatus</name>
    <dbReference type="NCBI Taxonomy" id="129467"/>
    <lineage>
        <taxon>Eukaryota</taxon>
        <taxon>Metazoa</taxon>
        <taxon>Chordata</taxon>
        <taxon>Craniata</taxon>
        <taxon>Vertebrata</taxon>
        <taxon>Euteleostomi</taxon>
        <taxon>Lepidosauria</taxon>
        <taxon>Squamata</taxon>
        <taxon>Bifurcata</taxon>
        <taxon>Unidentata</taxon>
        <taxon>Episquamata</taxon>
        <taxon>Toxicofera</taxon>
        <taxon>Serpentes</taxon>
        <taxon>Colubroidea</taxon>
        <taxon>Elapidae</taxon>
        <taxon>Elapinae</taxon>
        <taxon>Micrurus</taxon>
    </lineage>
</organism>
<evidence type="ECO:0000313" key="1">
    <source>
        <dbReference type="EMBL" id="LAA71371.1"/>
    </source>
</evidence>
<reference evidence="1" key="2">
    <citation type="submission" date="2017-11" db="EMBL/GenBank/DDBJ databases">
        <title>Coralsnake Venomics: Analyses of Venom Gland Transcriptomes and Proteomes of Six Brazilian Taxa.</title>
        <authorList>
            <person name="Aird S.D."/>
            <person name="Jorge da Silva N."/>
            <person name="Qiu L."/>
            <person name="Villar-Briones A."/>
            <person name="Aparecida-Saddi V."/>
            <person name="Campos-Telles M.P."/>
            <person name="Grau M."/>
            <person name="Mikheyev A.S."/>
        </authorList>
    </citation>
    <scope>NUCLEOTIDE SEQUENCE</scope>
    <source>
        <tissue evidence="1">Venom_gland</tissue>
    </source>
</reference>
<proteinExistence type="predicted"/>